<comment type="caution">
    <text evidence="2">The sequence shown here is derived from an EMBL/GenBank/DDBJ whole genome shotgun (WGS) entry which is preliminary data.</text>
</comment>
<gene>
    <name evidence="2" type="ORF">CRP01_28000</name>
</gene>
<reference evidence="2 3" key="1">
    <citation type="submission" date="2017-10" db="EMBL/GenBank/DDBJ databases">
        <title>The draft genome sequence of Lewinella nigricans NBRC 102662.</title>
        <authorList>
            <person name="Wang K."/>
        </authorList>
    </citation>
    <scope>NUCLEOTIDE SEQUENCE [LARGE SCALE GENOMIC DNA]</scope>
    <source>
        <strain evidence="2 3">NBRC 102662</strain>
    </source>
</reference>
<dbReference type="OrthoDB" id="997115at2"/>
<proteinExistence type="predicted"/>
<dbReference type="EMBL" id="PDUD01000033">
    <property type="protein sequence ID" value="PHN03240.1"/>
    <property type="molecule type" value="Genomic_DNA"/>
</dbReference>
<evidence type="ECO:0000256" key="1">
    <source>
        <dbReference type="SAM" id="Phobius"/>
    </source>
</evidence>
<evidence type="ECO:0000313" key="2">
    <source>
        <dbReference type="EMBL" id="PHN03240.1"/>
    </source>
</evidence>
<protein>
    <submittedName>
        <fullName evidence="2">Uncharacterized protein</fullName>
    </submittedName>
</protein>
<keyword evidence="1" id="KW-0812">Transmembrane</keyword>
<keyword evidence="1" id="KW-0472">Membrane</keyword>
<dbReference type="AlphaFoldDB" id="A0A2D0N4B2"/>
<dbReference type="RefSeq" id="WP_099153369.1">
    <property type="nucleotide sequence ID" value="NZ_PDUD01000033.1"/>
</dbReference>
<feature type="transmembrane region" description="Helical" evidence="1">
    <location>
        <begin position="21"/>
        <end position="45"/>
    </location>
</feature>
<dbReference type="Proteomes" id="UP000223913">
    <property type="component" value="Unassembled WGS sequence"/>
</dbReference>
<name>A0A2D0N4B2_FLAN2</name>
<keyword evidence="3" id="KW-1185">Reference proteome</keyword>
<organism evidence="2 3">
    <name type="scientific">Flavilitoribacter nigricans (strain ATCC 23147 / DSM 23189 / NBRC 102662 / NCIMB 1420 / SS-2)</name>
    <name type="common">Lewinella nigricans</name>
    <dbReference type="NCBI Taxonomy" id="1122177"/>
    <lineage>
        <taxon>Bacteria</taxon>
        <taxon>Pseudomonadati</taxon>
        <taxon>Bacteroidota</taxon>
        <taxon>Saprospiria</taxon>
        <taxon>Saprospirales</taxon>
        <taxon>Lewinellaceae</taxon>
        <taxon>Flavilitoribacter</taxon>
    </lineage>
</organism>
<accession>A0A2D0N4B2</accession>
<sequence length="129" mass="14557">MDTKRRPPPRNRPVIYTIFTAMRRLAIFLSVYIFTLAFAPVWSMLSLVTESVCCQEICNDEAGEHQDPHAGACSENCNPFQSCQCCLGFITADHSLEVLSFHTFLVRNDLFQSPVSTPVVSPIWHPPKI</sequence>
<keyword evidence="1" id="KW-1133">Transmembrane helix</keyword>
<evidence type="ECO:0000313" key="3">
    <source>
        <dbReference type="Proteomes" id="UP000223913"/>
    </source>
</evidence>